<dbReference type="InterPro" id="IPR029062">
    <property type="entry name" value="Class_I_gatase-like"/>
</dbReference>
<dbReference type="SUPFAM" id="SSF52317">
    <property type="entry name" value="Class I glutamine amidotransferase-like"/>
    <property type="match status" value="1"/>
</dbReference>
<keyword evidence="1" id="KW-0812">Transmembrane</keyword>
<feature type="domain" description="Aerotolerance regulator N-terminal" evidence="2">
    <location>
        <begin position="1"/>
        <end position="76"/>
    </location>
</feature>
<proteinExistence type="predicted"/>
<keyword evidence="1" id="KW-1133">Transmembrane helix</keyword>
<organism evidence="3 4">
    <name type="scientific">Tenacibaculum geojense</name>
    <dbReference type="NCBI Taxonomy" id="915352"/>
    <lineage>
        <taxon>Bacteria</taxon>
        <taxon>Pseudomonadati</taxon>
        <taxon>Bacteroidota</taxon>
        <taxon>Flavobacteriia</taxon>
        <taxon>Flavobacteriales</taxon>
        <taxon>Flavobacteriaceae</taxon>
        <taxon>Tenacibaculum</taxon>
    </lineage>
</organism>
<dbReference type="NCBIfam" id="TIGR02226">
    <property type="entry name" value="two_anch"/>
    <property type="match status" value="1"/>
</dbReference>
<accession>A0ABW3JNN8</accession>
<dbReference type="RefSeq" id="WP_386104976.1">
    <property type="nucleotide sequence ID" value="NZ_JBHTJR010000017.1"/>
</dbReference>
<dbReference type="Pfam" id="PF07584">
    <property type="entry name" value="BatA"/>
    <property type="match status" value="1"/>
</dbReference>
<name>A0ABW3JNN8_9FLAO</name>
<evidence type="ECO:0000259" key="2">
    <source>
        <dbReference type="Pfam" id="PF07584"/>
    </source>
</evidence>
<dbReference type="EMBL" id="JBHTJR010000017">
    <property type="protein sequence ID" value="MFD0992064.1"/>
    <property type="molecule type" value="Genomic_DNA"/>
</dbReference>
<dbReference type="PANTHER" id="PTHR37464:SF1">
    <property type="entry name" value="BLL2463 PROTEIN"/>
    <property type="match status" value="1"/>
</dbReference>
<sequence length="649" mass="74192">MQFKNPEILYFLLLLIIPILVHLFQLRKFKKVPFTNVAFLQKLVIENRKSSQLKKWLILATRMLLIAATVIAFAQPYFSNATIDSKQHFTIYLDNSLSNTAKGEKGNLLQIAAQEIAENASEKNSYHLITNDEVYKNLSNTDLKNTALKIKSSAKPSKIKDILLQIETINTPLKNTSVENIIISDFQNTQFDVFSKLTSKTTLIQLLPELKNNISIDSLFITDKNANNFNLTVRITNNSDTQKDLPTAIYNNKKLVTKKTVNIDKKSTNNISFTVENTPEFLGEISTSVNDTYSFDNNLYFTVQNNETINVMAIGNNNSFLSKIYTNNEFKFLNSTVEKINYNAIDEQQLIILNELESISESLQKAINQFVNKGGNVVIIPNNSLNLSSYNSFFNKLSIGKIDKIRNDSLKITQIVYDHPLFKNVFDKRVKNFQYPTTKNQIITALNNASKVIKFEDNSAFIQQINNKNGKIYWFASALNKNNSNFTNSPLVVPVFYNIGLQSLQFTKSYYTLHQENTIEISTQLQKEEIVAIENEKSSFIPLQQSLQNKIKITTTDQPATNGFYKIVARDNIISQVAFNNPISESSLNFLDFSKISEIPQNINIKNNVAETLQEINKKNEVQWLWKWFLILAIVSLLLEILILKYFKV</sequence>
<feature type="transmembrane region" description="Helical" evidence="1">
    <location>
        <begin position="624"/>
        <end position="647"/>
    </location>
</feature>
<dbReference type="InterPro" id="IPR024163">
    <property type="entry name" value="Aerotolerance_reg_N"/>
</dbReference>
<dbReference type="PANTHER" id="PTHR37464">
    <property type="entry name" value="BLL2463 PROTEIN"/>
    <property type="match status" value="1"/>
</dbReference>
<dbReference type="Proteomes" id="UP001597062">
    <property type="component" value="Unassembled WGS sequence"/>
</dbReference>
<evidence type="ECO:0000313" key="4">
    <source>
        <dbReference type="Proteomes" id="UP001597062"/>
    </source>
</evidence>
<keyword evidence="1" id="KW-0472">Membrane</keyword>
<protein>
    <submittedName>
        <fullName evidence="3">BatA domain-containing protein</fullName>
    </submittedName>
</protein>
<reference evidence="4" key="1">
    <citation type="journal article" date="2019" name="Int. J. Syst. Evol. Microbiol.">
        <title>The Global Catalogue of Microorganisms (GCM) 10K type strain sequencing project: providing services to taxonomists for standard genome sequencing and annotation.</title>
        <authorList>
            <consortium name="The Broad Institute Genomics Platform"/>
            <consortium name="The Broad Institute Genome Sequencing Center for Infectious Disease"/>
            <person name="Wu L."/>
            <person name="Ma J."/>
        </authorList>
    </citation>
    <scope>NUCLEOTIDE SEQUENCE [LARGE SCALE GENOMIC DNA]</scope>
    <source>
        <strain evidence="4">CCUG 60527</strain>
    </source>
</reference>
<evidence type="ECO:0000256" key="1">
    <source>
        <dbReference type="SAM" id="Phobius"/>
    </source>
</evidence>
<keyword evidence="4" id="KW-1185">Reference proteome</keyword>
<dbReference type="InterPro" id="IPR011933">
    <property type="entry name" value="Double_TM_dom"/>
</dbReference>
<comment type="caution">
    <text evidence="3">The sequence shown here is derived from an EMBL/GenBank/DDBJ whole genome shotgun (WGS) entry which is preliminary data.</text>
</comment>
<evidence type="ECO:0000313" key="3">
    <source>
        <dbReference type="EMBL" id="MFD0992064.1"/>
    </source>
</evidence>
<gene>
    <name evidence="3" type="ORF">ACFQ1U_02510</name>
</gene>
<feature type="transmembrane region" description="Helical" evidence="1">
    <location>
        <begin position="6"/>
        <end position="24"/>
    </location>
</feature>